<evidence type="ECO:0000313" key="1">
    <source>
        <dbReference type="EMBL" id="MCD7455067.1"/>
    </source>
</evidence>
<evidence type="ECO:0000313" key="2">
    <source>
        <dbReference type="Proteomes" id="UP000823775"/>
    </source>
</evidence>
<protein>
    <submittedName>
        <fullName evidence="1">Uncharacterized protein</fullName>
    </submittedName>
</protein>
<reference evidence="1 2" key="1">
    <citation type="journal article" date="2021" name="BMC Genomics">
        <title>Datura genome reveals duplications of psychoactive alkaloid biosynthetic genes and high mutation rate following tissue culture.</title>
        <authorList>
            <person name="Rajewski A."/>
            <person name="Carter-House D."/>
            <person name="Stajich J."/>
            <person name="Litt A."/>
        </authorList>
    </citation>
    <scope>NUCLEOTIDE SEQUENCE [LARGE SCALE GENOMIC DNA]</scope>
    <source>
        <strain evidence="1">AR-01</strain>
    </source>
</reference>
<gene>
    <name evidence="1" type="ORF">HAX54_026944</name>
</gene>
<feature type="non-terminal residue" evidence="1">
    <location>
        <position position="56"/>
    </location>
</feature>
<keyword evidence="2" id="KW-1185">Reference proteome</keyword>
<dbReference type="EMBL" id="JACEIK010000327">
    <property type="protein sequence ID" value="MCD7455067.1"/>
    <property type="molecule type" value="Genomic_DNA"/>
</dbReference>
<dbReference type="Proteomes" id="UP000823775">
    <property type="component" value="Unassembled WGS sequence"/>
</dbReference>
<comment type="caution">
    <text evidence="1">The sequence shown here is derived from an EMBL/GenBank/DDBJ whole genome shotgun (WGS) entry which is preliminary data.</text>
</comment>
<name>A0ABS8S8A4_DATST</name>
<organism evidence="1 2">
    <name type="scientific">Datura stramonium</name>
    <name type="common">Jimsonweed</name>
    <name type="synonym">Common thornapple</name>
    <dbReference type="NCBI Taxonomy" id="4076"/>
    <lineage>
        <taxon>Eukaryota</taxon>
        <taxon>Viridiplantae</taxon>
        <taxon>Streptophyta</taxon>
        <taxon>Embryophyta</taxon>
        <taxon>Tracheophyta</taxon>
        <taxon>Spermatophyta</taxon>
        <taxon>Magnoliopsida</taxon>
        <taxon>eudicotyledons</taxon>
        <taxon>Gunneridae</taxon>
        <taxon>Pentapetalae</taxon>
        <taxon>asterids</taxon>
        <taxon>lamiids</taxon>
        <taxon>Solanales</taxon>
        <taxon>Solanaceae</taxon>
        <taxon>Solanoideae</taxon>
        <taxon>Datureae</taxon>
        <taxon>Datura</taxon>
    </lineage>
</organism>
<proteinExistence type="predicted"/>
<sequence>FWHTQRLIVTTYELLVPSNGSSPSGHDFKTSWYQPFSSLEFFHSSDAHPTTAWYGM</sequence>
<accession>A0ABS8S8A4</accession>
<feature type="non-terminal residue" evidence="1">
    <location>
        <position position="1"/>
    </location>
</feature>